<evidence type="ECO:0000259" key="9">
    <source>
        <dbReference type="PROSITE" id="PS51545"/>
    </source>
</evidence>
<keyword evidence="6 10" id="KW-0418">Kinase</keyword>
<dbReference type="GO" id="GO:0048015">
    <property type="term" value="P:phosphatidylinositol-mediated signaling"/>
    <property type="evidence" value="ECO:0007669"/>
    <property type="project" value="TreeGrafter"/>
</dbReference>
<dbReference type="InterPro" id="IPR015433">
    <property type="entry name" value="PI3/4_kinase"/>
</dbReference>
<dbReference type="GO" id="GO:0005886">
    <property type="term" value="C:plasma membrane"/>
    <property type="evidence" value="ECO:0007669"/>
    <property type="project" value="EnsemblFungi"/>
</dbReference>
<dbReference type="Gene3D" id="1.25.40.70">
    <property type="entry name" value="Phosphatidylinositol 3-kinase, accessory domain (PIK)"/>
    <property type="match status" value="1"/>
</dbReference>
<dbReference type="InterPro" id="IPR000403">
    <property type="entry name" value="PI3/4_kinase_cat_dom"/>
</dbReference>
<dbReference type="GO" id="GO:0005737">
    <property type="term" value="C:cytoplasm"/>
    <property type="evidence" value="ECO:0007669"/>
    <property type="project" value="TreeGrafter"/>
</dbReference>
<evidence type="ECO:0000256" key="4">
    <source>
        <dbReference type="ARBA" id="ARBA00022679"/>
    </source>
</evidence>
<dbReference type="InterPro" id="IPR018936">
    <property type="entry name" value="PI3/4_kinase_CS"/>
</dbReference>
<evidence type="ECO:0000256" key="3">
    <source>
        <dbReference type="ARBA" id="ARBA00012169"/>
    </source>
</evidence>
<dbReference type="PROSITE" id="PS00915">
    <property type="entry name" value="PI3_4_KINASE_1"/>
    <property type="match status" value="1"/>
</dbReference>
<dbReference type="GO" id="GO:0030866">
    <property type="term" value="P:cortical actin cytoskeleton organization"/>
    <property type="evidence" value="ECO:0007669"/>
    <property type="project" value="EnsemblFungi"/>
</dbReference>
<dbReference type="Gene3D" id="1.10.1070.11">
    <property type="entry name" value="Phosphatidylinositol 3-/4-kinase, catalytic domain"/>
    <property type="match status" value="1"/>
</dbReference>
<proteinExistence type="inferred from homology"/>
<reference evidence="10 11" key="1">
    <citation type="submission" date="2015-04" db="EMBL/GenBank/DDBJ databases">
        <authorList>
            <person name="Syromyatnikov M.Y."/>
            <person name="Popov V.N."/>
        </authorList>
    </citation>
    <scope>NUCLEOTIDE SEQUENCE [LARGE SCALE GENOMIC DNA]</scope>
    <source>
        <strain evidence="10">WF-38-12</strain>
    </source>
</reference>
<dbReference type="GO" id="GO:0004430">
    <property type="term" value="F:1-phosphatidylinositol 4-kinase activity"/>
    <property type="evidence" value="ECO:0007669"/>
    <property type="project" value="UniProtKB-EC"/>
</dbReference>
<dbReference type="GO" id="GO:0061909">
    <property type="term" value="P:autophagosome-lysosome fusion"/>
    <property type="evidence" value="ECO:0007669"/>
    <property type="project" value="EnsemblFungi"/>
</dbReference>
<protein>
    <recommendedName>
        <fullName evidence="3">1-phosphatidylinositol 4-kinase</fullName>
        <ecNumber evidence="3">2.7.1.67</ecNumber>
    </recommendedName>
</protein>
<name>A0A0U1M2M8_TALIS</name>
<dbReference type="SUPFAM" id="SSF56112">
    <property type="entry name" value="Protein kinase-like (PK-like)"/>
    <property type="match status" value="1"/>
</dbReference>
<dbReference type="InterPro" id="IPR042236">
    <property type="entry name" value="PI3K_accessory_sf"/>
</dbReference>
<dbReference type="GO" id="GO:0060237">
    <property type="term" value="P:regulation of fungal-type cell wall organization"/>
    <property type="evidence" value="ECO:0007669"/>
    <property type="project" value="EnsemblFungi"/>
</dbReference>
<comment type="similarity">
    <text evidence="2">Belongs to the PI3/PI4-kinase family. Type III PI4K subfamily.</text>
</comment>
<dbReference type="InterPro" id="IPR001263">
    <property type="entry name" value="PI3K_accessory_dom"/>
</dbReference>
<evidence type="ECO:0000313" key="10">
    <source>
        <dbReference type="EMBL" id="CRG89853.1"/>
    </source>
</evidence>
<dbReference type="InterPro" id="IPR011009">
    <property type="entry name" value="Kinase-like_dom_sf"/>
</dbReference>
<dbReference type="GO" id="GO:0140504">
    <property type="term" value="P:microlipophagy"/>
    <property type="evidence" value="ECO:0007669"/>
    <property type="project" value="EnsemblFungi"/>
</dbReference>
<dbReference type="InterPro" id="IPR016024">
    <property type="entry name" value="ARM-type_fold"/>
</dbReference>
<evidence type="ECO:0000256" key="5">
    <source>
        <dbReference type="ARBA" id="ARBA00022741"/>
    </source>
</evidence>
<dbReference type="CDD" id="cd05167">
    <property type="entry name" value="PI4Kc_III_alpha"/>
    <property type="match status" value="1"/>
</dbReference>
<dbReference type="FunFam" id="1.10.1070.11:FF:000022">
    <property type="entry name" value="Phosphatidylinositol 4-kinase stt4"/>
    <property type="match status" value="1"/>
</dbReference>
<dbReference type="STRING" id="28573.A0A0U1M2M8"/>
<organism evidence="10 11">
    <name type="scientific">Talaromyces islandicus</name>
    <name type="common">Penicillium islandicum</name>
    <dbReference type="NCBI Taxonomy" id="28573"/>
    <lineage>
        <taxon>Eukaryota</taxon>
        <taxon>Fungi</taxon>
        <taxon>Dikarya</taxon>
        <taxon>Ascomycota</taxon>
        <taxon>Pezizomycotina</taxon>
        <taxon>Eurotiomycetes</taxon>
        <taxon>Eurotiomycetidae</taxon>
        <taxon>Eurotiales</taxon>
        <taxon>Trichocomaceae</taxon>
        <taxon>Talaromyces</taxon>
        <taxon>Talaromyces sect. Islandici</taxon>
    </lineage>
</organism>
<dbReference type="SUPFAM" id="SSF48371">
    <property type="entry name" value="ARM repeat"/>
    <property type="match status" value="2"/>
</dbReference>
<dbReference type="FunFam" id="3.30.1010.10:FF:000014">
    <property type="entry name" value="Phosphatidylinositol 4-kinase STT4"/>
    <property type="match status" value="1"/>
</dbReference>
<dbReference type="Gene3D" id="3.30.1010.10">
    <property type="entry name" value="Phosphatidylinositol 3-kinase Catalytic Subunit, Chain A, domain 4"/>
    <property type="match status" value="1"/>
</dbReference>
<dbReference type="Proteomes" id="UP000054383">
    <property type="component" value="Unassembled WGS sequence"/>
</dbReference>
<gene>
    <name evidence="10" type="primary">STT4</name>
    <name evidence="10" type="ORF">PISL3812_06892</name>
</gene>
<evidence type="ECO:0000256" key="6">
    <source>
        <dbReference type="ARBA" id="ARBA00022777"/>
    </source>
</evidence>
<dbReference type="GO" id="GO:0006995">
    <property type="term" value="P:cellular response to nitrogen starvation"/>
    <property type="evidence" value="ECO:0007669"/>
    <property type="project" value="EnsemblFungi"/>
</dbReference>
<dbReference type="Pfam" id="PF00613">
    <property type="entry name" value="PI3Ka"/>
    <property type="match status" value="1"/>
</dbReference>
<evidence type="ECO:0000256" key="7">
    <source>
        <dbReference type="ARBA" id="ARBA00022840"/>
    </source>
</evidence>
<sequence>MDASTTNIRRAAFERLAAFEASHPAQGDNGRNVAPLLSEYRPNGLLNGVLKGQPPVSQVPMTIRELEILLALAKSSPNVTQKDHAFRLVSQLAEYLPESHSQVFQSSPLLLDIENSPWEGLTRSLTEALLSLTSKHASVRASANKAIIEYFSNYTQAIEASRSTTDRQPYSEARLESAETLILTVSLVGFMEGASRFTHVWTAQEKSDIIQYLQDILSEDFLVAVETAASKLRNQYISDSSLREWRKYSRRYASQGRPLGSMLLQQAFTCFIKSCTTTTVLGSSNLNDYALLNKYNSGYTRAASYQDDDESSLVQNLTSIIADKVQFLQDGADYLQIGSHWQQGLAFSTKASTLVAFLNCTILDPDAADTDLLLAWLEDTVTDSAQMANYDLATTVLSISAATARLYPAHASSISQSLLKFIVQGNTYSSVASVAADCLTKVLSILSQDSVITTLYSLGNALSPAAVNADRNGQLPVEVHENNGTLDTYYSNAESVISLPGNTEEEAAVTHRNVIHTIVNIAVGCADENLTALAQSMLLQKIGKINIIVDAYIIQETAKLVLASRHTEFQLLLKFYARLYQEGALRGHTIIVDAVHNARLYLSCNLGKSPSHFRIYLIHLLERIISKGDVADLEQHKHKDISLSPDDITPFLKPLGLLLSRESDTTNQSNDVSHYDEDTAALFRDAWFNIAVHSISLKSEIGKRYRDELGAIAANSPSLVPENRAEILESDVELNIILRRGVTPQRTIEQRKLLSNELPERESDIKRLSYQQAIFLNASLLIETLRASRGNCNKILLYFLDPTLNSSEIGSCMAAIADKVVSTYLSITLTGKAQDFSAPNLSNQLAQIFVYCCHRIHRVQEVALFCASKIISASPSSLCDRQSLFVLFDLLTIMWSSCLENELDEFGWKSTFTKGNVQVELSDNHESRRRTLSLFHVQAKNWVTIAINLAPLDVKGLLQTYLSEDEDEDDSYEHISLGRSFALEMVALIPQSDLRLGSIDKYGVESINFASDFVAQYTARQEYRFSEISVKSQRTKGRSLITNGTSHSTRQPVKAIEEDLEQLSYRLSTGVEGFGDEVREVLRNASTLLCRDMEIQPAIIHFLVGIPFQIFTKESIKFGISMWLGVIHENPETESRILTEIAEAWERTVSRRKGIFDPLFEHPDPFFINIELLPSDKASLLRQQQKAQDILSPHLRILQFFESHFNAIRLGNPNSQRIFSRMIHSTLVGLKHTSSHPLAREVHFHIILLALKIIQYSTAQSDKYKWKLKDLTLSAALGWFRFPPRWSLGGNRLQINAEDKLLGDVETSLKNLANLGSSNVGPRKSLRSKQELLQILIENERMRIRVWLFPLEQDRKGYMSSFGGKSQPDAVGSLLRVAWNEDPRLALQIASRFPTQKVRNDVRWLLLNFPEKAIDVPESLEVMLGLTLPSDISFQLKYLLYWIPVAPIEALTYFLPAYGNHPFILQYAMRALESHSIDVRFYFVPQLVQALRYDALGYVERYIYESAKLSQLFAHQVIWNMKANAYKDEDSQIPDSIKPTLDSFLDRLISSFSTEDRDFYEREFSFFDEVTGVSGKLRPFIKKSKPEKKQKIEEELRKIKVEVGVYLPSNPDGVVVGIDRKSGKPLQSHAKAPYMATFRIQKSKAIEKPATGQHLLEEDDVATPITPTSTEQTSETYEVWQSAIFKVGDDCRQDMLALQLVAAFRNVFNSVGLDVWVFPYRVTATAPGCGVVDVLPNSISRDMLGREAVNGLYDYFVSKYGGEESTRFQEARTNFVKSMASYSVISYLLQFKDRHNGNIMIDDAGHIIHIDFGFCFDIAPGGVRFERSPFKLTSEMVAVMGGGQHVANGGSSNGLHLPGTHSHDPTTTQAFRWFESLSVKAFLASRPHANKFIRIVTMMLDSGLPCFKPDTIKNLRDRFVLEKSEREAADYMRELVRKSYLSLSTKGYDQFQLMTNGIPY</sequence>
<dbReference type="SMART" id="SM00146">
    <property type="entry name" value="PI3Kc"/>
    <property type="match status" value="1"/>
</dbReference>
<dbReference type="PANTHER" id="PTHR10048">
    <property type="entry name" value="PHOSPHATIDYLINOSITOL KINASE"/>
    <property type="match status" value="1"/>
</dbReference>
<evidence type="ECO:0000256" key="2">
    <source>
        <dbReference type="ARBA" id="ARBA00006209"/>
    </source>
</evidence>
<keyword evidence="5" id="KW-0547">Nucleotide-binding</keyword>
<dbReference type="Pfam" id="PF19274">
    <property type="entry name" value="PI4K_N"/>
    <property type="match status" value="1"/>
</dbReference>
<dbReference type="Pfam" id="PF00454">
    <property type="entry name" value="PI3_PI4_kinase"/>
    <property type="match status" value="1"/>
</dbReference>
<dbReference type="FunFam" id="1.25.40.70:FF:000011">
    <property type="entry name" value="Phosphatidylinositol 4-kinase alpha"/>
    <property type="match status" value="1"/>
</dbReference>
<feature type="domain" description="PI3K/PI4K catalytic" evidence="8">
    <location>
        <begin position="1655"/>
        <end position="1944"/>
    </location>
</feature>
<dbReference type="PANTHER" id="PTHR10048:SF15">
    <property type="entry name" value="PHOSPHATIDYLINOSITOL 4-KINASE ALPHA"/>
    <property type="match status" value="1"/>
</dbReference>
<evidence type="ECO:0000313" key="11">
    <source>
        <dbReference type="Proteomes" id="UP000054383"/>
    </source>
</evidence>
<dbReference type="PROSITE" id="PS00916">
    <property type="entry name" value="PI3_4_KINASE_2"/>
    <property type="match status" value="1"/>
</dbReference>
<keyword evidence="11" id="KW-1185">Reference proteome</keyword>
<keyword evidence="4" id="KW-0808">Transferase</keyword>
<keyword evidence="7" id="KW-0067">ATP-binding</keyword>
<dbReference type="EMBL" id="CVMT01000006">
    <property type="protein sequence ID" value="CRG89853.1"/>
    <property type="molecule type" value="Genomic_DNA"/>
</dbReference>
<dbReference type="OrthoDB" id="10264149at2759"/>
<dbReference type="SMART" id="SM00145">
    <property type="entry name" value="PI3Ka"/>
    <property type="match status" value="1"/>
</dbReference>
<feature type="domain" description="PIK helical" evidence="9">
    <location>
        <begin position="1372"/>
        <end position="1547"/>
    </location>
</feature>
<comment type="catalytic activity">
    <reaction evidence="1">
        <text>a 1,2-diacyl-sn-glycero-3-phospho-(1D-myo-inositol) + ATP = a 1,2-diacyl-sn-glycero-3-phospho-(1D-myo-inositol 4-phosphate) + ADP + H(+)</text>
        <dbReference type="Rhea" id="RHEA:19877"/>
        <dbReference type="ChEBI" id="CHEBI:15378"/>
        <dbReference type="ChEBI" id="CHEBI:30616"/>
        <dbReference type="ChEBI" id="CHEBI:57880"/>
        <dbReference type="ChEBI" id="CHEBI:58178"/>
        <dbReference type="ChEBI" id="CHEBI:456216"/>
        <dbReference type="EC" id="2.7.1.67"/>
    </reaction>
</comment>
<dbReference type="PROSITE" id="PS51545">
    <property type="entry name" value="PIK_HELICAL"/>
    <property type="match status" value="1"/>
</dbReference>
<evidence type="ECO:0000259" key="8">
    <source>
        <dbReference type="PROSITE" id="PS50290"/>
    </source>
</evidence>
<dbReference type="InterPro" id="IPR036940">
    <property type="entry name" value="PI3/4_kinase_cat_sf"/>
</dbReference>
<dbReference type="GO" id="GO:0005524">
    <property type="term" value="F:ATP binding"/>
    <property type="evidence" value="ECO:0007669"/>
    <property type="project" value="UniProtKB-KW"/>
</dbReference>
<dbReference type="EC" id="2.7.1.67" evidence="3"/>
<accession>A0A0U1M2M8</accession>
<dbReference type="GO" id="GO:0000422">
    <property type="term" value="P:autophagy of mitochondrion"/>
    <property type="evidence" value="ECO:0007669"/>
    <property type="project" value="EnsemblFungi"/>
</dbReference>
<dbReference type="InterPro" id="IPR045495">
    <property type="entry name" value="PI4K_N"/>
</dbReference>
<dbReference type="OMA" id="MKANFFV"/>
<dbReference type="PROSITE" id="PS50290">
    <property type="entry name" value="PI3_4_KINASE_3"/>
    <property type="match status" value="1"/>
</dbReference>
<evidence type="ECO:0000256" key="1">
    <source>
        <dbReference type="ARBA" id="ARBA00001686"/>
    </source>
</evidence>
<dbReference type="GO" id="GO:0046854">
    <property type="term" value="P:phosphatidylinositol phosphate biosynthetic process"/>
    <property type="evidence" value="ECO:0007669"/>
    <property type="project" value="EnsemblFungi"/>
</dbReference>